<proteinExistence type="predicted"/>
<accession>A0A8J5N629</accession>
<feature type="compositionally biased region" description="Basic and acidic residues" evidence="5">
    <location>
        <begin position="567"/>
        <end position="576"/>
    </location>
</feature>
<reference evidence="8" key="1">
    <citation type="journal article" date="2021" name="Sci. Adv.">
        <title>The American lobster genome reveals insights on longevity, neural, and immune adaptations.</title>
        <authorList>
            <person name="Polinski J.M."/>
            <person name="Zimin A.V."/>
            <person name="Clark K.F."/>
            <person name="Kohn A.B."/>
            <person name="Sadowski N."/>
            <person name="Timp W."/>
            <person name="Ptitsyn A."/>
            <person name="Khanna P."/>
            <person name="Romanova D.Y."/>
            <person name="Williams P."/>
            <person name="Greenwood S.J."/>
            <person name="Moroz L.L."/>
            <person name="Walt D.R."/>
            <person name="Bodnar A.G."/>
        </authorList>
    </citation>
    <scope>NUCLEOTIDE SEQUENCE</scope>
    <source>
        <strain evidence="8">GMGI-L3</strain>
    </source>
</reference>
<dbReference type="PANTHER" id="PTHR45902">
    <property type="entry name" value="LATROPHILIN RECEPTOR-LIKE PROTEIN A"/>
    <property type="match status" value="1"/>
</dbReference>
<keyword evidence="2 6" id="KW-0812">Transmembrane</keyword>
<evidence type="ECO:0000259" key="7">
    <source>
        <dbReference type="PROSITE" id="PS50261"/>
    </source>
</evidence>
<keyword evidence="8" id="KW-0675">Receptor</keyword>
<dbReference type="Proteomes" id="UP000747542">
    <property type="component" value="Unassembled WGS sequence"/>
</dbReference>
<keyword evidence="4 6" id="KW-0472">Membrane</keyword>
<evidence type="ECO:0000256" key="3">
    <source>
        <dbReference type="ARBA" id="ARBA00022989"/>
    </source>
</evidence>
<evidence type="ECO:0000256" key="2">
    <source>
        <dbReference type="ARBA" id="ARBA00022692"/>
    </source>
</evidence>
<evidence type="ECO:0000256" key="5">
    <source>
        <dbReference type="SAM" id="MobiDB-lite"/>
    </source>
</evidence>
<feature type="transmembrane region" description="Helical" evidence="6">
    <location>
        <begin position="515"/>
        <end position="539"/>
    </location>
</feature>
<gene>
    <name evidence="8" type="primary">mthl10-L3</name>
    <name evidence="8" type="ORF">Hamer_G021595</name>
</gene>
<feature type="region of interest" description="Disordered" evidence="5">
    <location>
        <begin position="567"/>
        <end position="593"/>
    </location>
</feature>
<evidence type="ECO:0000256" key="4">
    <source>
        <dbReference type="ARBA" id="ARBA00023136"/>
    </source>
</evidence>
<dbReference type="Pfam" id="PF00002">
    <property type="entry name" value="7tm_2"/>
    <property type="match status" value="1"/>
</dbReference>
<protein>
    <submittedName>
        <fullName evidence="8">G-protein coupled receptor Mth-like 10-like 3</fullName>
    </submittedName>
</protein>
<dbReference type="AlphaFoldDB" id="A0A8J5N629"/>
<feature type="domain" description="G-protein coupled receptors family 2 profile 2" evidence="7">
    <location>
        <begin position="364"/>
        <end position="678"/>
    </location>
</feature>
<feature type="transmembrane region" description="Helical" evidence="6">
    <location>
        <begin position="363"/>
        <end position="388"/>
    </location>
</feature>
<feature type="transmembrane region" description="Helical" evidence="6">
    <location>
        <begin position="400"/>
        <end position="418"/>
    </location>
</feature>
<organism evidence="8 9">
    <name type="scientific">Homarus americanus</name>
    <name type="common">American lobster</name>
    <dbReference type="NCBI Taxonomy" id="6706"/>
    <lineage>
        <taxon>Eukaryota</taxon>
        <taxon>Metazoa</taxon>
        <taxon>Ecdysozoa</taxon>
        <taxon>Arthropoda</taxon>
        <taxon>Crustacea</taxon>
        <taxon>Multicrustacea</taxon>
        <taxon>Malacostraca</taxon>
        <taxon>Eumalacostraca</taxon>
        <taxon>Eucarida</taxon>
        <taxon>Decapoda</taxon>
        <taxon>Pleocyemata</taxon>
        <taxon>Astacidea</taxon>
        <taxon>Nephropoidea</taxon>
        <taxon>Nephropidae</taxon>
        <taxon>Homarus</taxon>
    </lineage>
</organism>
<feature type="compositionally biased region" description="Polar residues" evidence="5">
    <location>
        <begin position="584"/>
        <end position="593"/>
    </location>
</feature>
<dbReference type="InterPro" id="IPR000832">
    <property type="entry name" value="GPCR_2_secretin-like"/>
</dbReference>
<feature type="transmembrane region" description="Helical" evidence="6">
    <location>
        <begin position="424"/>
        <end position="448"/>
    </location>
</feature>
<dbReference type="GO" id="GO:0007166">
    <property type="term" value="P:cell surface receptor signaling pathway"/>
    <property type="evidence" value="ECO:0007669"/>
    <property type="project" value="InterPro"/>
</dbReference>
<evidence type="ECO:0000256" key="1">
    <source>
        <dbReference type="ARBA" id="ARBA00004141"/>
    </source>
</evidence>
<sequence length="701" mass="79937">MTPAPCSCEADCGVYGDCCQDATAPAHTNLSTLPHPHKWSCRTFTSKHLCPHSVYAIDWCPENTNEFLATRCAGLEGHHTFLQDILVKSTTSGIVYGNIFCALCHQDAHQLNDLNAIMQCIIADGVQLRITNRKFFAKMNYHAGKLQWTTTLTQELVTTYLNSSFDKDVNKTVECALYYDIAGHPCDDVHKSCADGWTQDDTRQSCASYTYHVYTAEKIFKNWDCAICNYVPVNNIKCSPYPKPRTLICSFPPSSVNDLFKVYGECQEPQVWNPLSGRCEAVRCGSLYKLVRGECVRDNSQMIGRFSINSSCFTRDYDRNLSVTFPNLTIYLNTTGTTHHRGEYEFVDKDFVRVCRPQDTVPVLGVVSTVFMSLSLFCMFLHMCIFFCQYKRRSIPRLTHFLMVFSLFIAELFLLITFNANDNYVACVVYASIMYYFFSVAFFWMNVISFDTCRAFCSHTYVKSTIKTFIGYFVYTTTVPLLMTVTAVVVDLLSPPDFVLRPDLGTGRCWFNNKWGLVLFFICPVFLILIIDFILYIIAVYEIYKQQKSAEFASRAAIKNNKRRCRSDASNKRTEGQCEYPPSSAVTSRSTTPDMGTSAMCLEELPGRGLERQQKKTQHLKVVRDRVVIYSKVALIMGMTWVFALVSLFVESSVVNYCNVFFNCLQGTFIFISFDCTKENINRLRYRLTGYSSNQDTVETV</sequence>
<comment type="caution">
    <text evidence="8">The sequence shown here is derived from an EMBL/GenBank/DDBJ whole genome shotgun (WGS) entry which is preliminary data.</text>
</comment>
<evidence type="ECO:0000313" key="9">
    <source>
        <dbReference type="Proteomes" id="UP000747542"/>
    </source>
</evidence>
<evidence type="ECO:0000256" key="6">
    <source>
        <dbReference type="SAM" id="Phobius"/>
    </source>
</evidence>
<evidence type="ECO:0000313" key="8">
    <source>
        <dbReference type="EMBL" id="KAG7173787.1"/>
    </source>
</evidence>
<keyword evidence="3 6" id="KW-1133">Transmembrane helix</keyword>
<dbReference type="InterPro" id="IPR017981">
    <property type="entry name" value="GPCR_2-like_7TM"/>
</dbReference>
<dbReference type="PANTHER" id="PTHR45902:SF3">
    <property type="entry name" value="G-PROTEIN COUPLED RECEPTORS FAMILY 2 PROFILE 2 DOMAIN-CONTAINING PROTEIN"/>
    <property type="match status" value="1"/>
</dbReference>
<feature type="transmembrane region" description="Helical" evidence="6">
    <location>
        <begin position="627"/>
        <end position="648"/>
    </location>
</feature>
<keyword evidence="9" id="KW-1185">Reference proteome</keyword>
<dbReference type="GO" id="GO:0004930">
    <property type="term" value="F:G protein-coupled receptor activity"/>
    <property type="evidence" value="ECO:0007669"/>
    <property type="project" value="InterPro"/>
</dbReference>
<dbReference type="PROSITE" id="PS50261">
    <property type="entry name" value="G_PROTEIN_RECEP_F2_4"/>
    <property type="match status" value="1"/>
</dbReference>
<feature type="transmembrane region" description="Helical" evidence="6">
    <location>
        <begin position="654"/>
        <end position="677"/>
    </location>
</feature>
<dbReference type="CDD" id="cd15039">
    <property type="entry name" value="7tmB3_Methuselah-like"/>
    <property type="match status" value="1"/>
</dbReference>
<dbReference type="Gene3D" id="1.20.1070.10">
    <property type="entry name" value="Rhodopsin 7-helix transmembrane proteins"/>
    <property type="match status" value="1"/>
</dbReference>
<comment type="subcellular location">
    <subcellularLocation>
        <location evidence="1">Membrane</location>
        <topology evidence="1">Multi-pass membrane protein</topology>
    </subcellularLocation>
</comment>
<dbReference type="EMBL" id="JAHLQT010008938">
    <property type="protein sequence ID" value="KAG7173787.1"/>
    <property type="molecule type" value="Genomic_DNA"/>
</dbReference>
<name>A0A8J5N629_HOMAM</name>
<dbReference type="GO" id="GO:0016020">
    <property type="term" value="C:membrane"/>
    <property type="evidence" value="ECO:0007669"/>
    <property type="project" value="UniProtKB-SubCell"/>
</dbReference>
<feature type="transmembrane region" description="Helical" evidence="6">
    <location>
        <begin position="469"/>
        <end position="495"/>
    </location>
</feature>
<dbReference type="InterPro" id="IPR053231">
    <property type="entry name" value="GPCR_LN-TM7"/>
</dbReference>